<dbReference type="InterPro" id="IPR043128">
    <property type="entry name" value="Rev_trsase/Diguanyl_cyclase"/>
</dbReference>
<dbReference type="SUPFAM" id="SSF55073">
    <property type="entry name" value="Nucleotide cyclase"/>
    <property type="match status" value="1"/>
</dbReference>
<dbReference type="PANTHER" id="PTHR45228:SF1">
    <property type="entry name" value="CYCLIC DI-GMP PHOSPHODIESTERASE TM_0186"/>
    <property type="match status" value="1"/>
</dbReference>
<proteinExistence type="predicted"/>
<feature type="domain" description="PAC" evidence="1">
    <location>
        <begin position="237"/>
        <end position="289"/>
    </location>
</feature>
<dbReference type="Gene3D" id="3.30.450.20">
    <property type="entry name" value="PAS domain"/>
    <property type="match status" value="2"/>
</dbReference>
<protein>
    <submittedName>
        <fullName evidence="4">PAS domain S-box-containing protein/diguanylate cyclase (GGDEF) domain-containing protein</fullName>
    </submittedName>
</protein>
<dbReference type="Pfam" id="PF13487">
    <property type="entry name" value="HD_5"/>
    <property type="match status" value="1"/>
</dbReference>
<dbReference type="InterPro" id="IPR052020">
    <property type="entry name" value="Cyclic_di-GMP/3'3'-cGAMP_PDE"/>
</dbReference>
<dbReference type="Pfam" id="PF13426">
    <property type="entry name" value="PAS_9"/>
    <property type="match status" value="2"/>
</dbReference>
<dbReference type="InterPro" id="IPR037522">
    <property type="entry name" value="HD_GYP_dom"/>
</dbReference>
<reference evidence="4 5" key="1">
    <citation type="submission" date="2017-04" db="EMBL/GenBank/DDBJ databases">
        <authorList>
            <person name="Afonso C.L."/>
            <person name="Miller P.J."/>
            <person name="Scott M.A."/>
            <person name="Spackman E."/>
            <person name="Goraichik I."/>
            <person name="Dimitrov K.M."/>
            <person name="Suarez D.L."/>
            <person name="Swayne D.E."/>
        </authorList>
    </citation>
    <scope>NUCLEOTIDE SEQUENCE [LARGE SCALE GENOMIC DNA]</scope>
    <source>
        <strain evidence="4 5">DSM 11270</strain>
    </source>
</reference>
<evidence type="ECO:0000259" key="1">
    <source>
        <dbReference type="PROSITE" id="PS50113"/>
    </source>
</evidence>
<dbReference type="PANTHER" id="PTHR45228">
    <property type="entry name" value="CYCLIC DI-GMP PHOSPHODIESTERASE TM_0186-RELATED"/>
    <property type="match status" value="1"/>
</dbReference>
<dbReference type="CDD" id="cd00077">
    <property type="entry name" value="HDc"/>
    <property type="match status" value="1"/>
</dbReference>
<dbReference type="AlphaFoldDB" id="A0A1W1UQ91"/>
<feature type="domain" description="PAC" evidence="1">
    <location>
        <begin position="111"/>
        <end position="163"/>
    </location>
</feature>
<dbReference type="NCBIfam" id="TIGR00229">
    <property type="entry name" value="sensory_box"/>
    <property type="match status" value="2"/>
</dbReference>
<dbReference type="SMART" id="SM00086">
    <property type="entry name" value="PAC"/>
    <property type="match status" value="2"/>
</dbReference>
<feature type="domain" description="GGDEF" evidence="2">
    <location>
        <begin position="318"/>
        <end position="451"/>
    </location>
</feature>
<dbReference type="PROSITE" id="PS50887">
    <property type="entry name" value="GGDEF"/>
    <property type="match status" value="1"/>
</dbReference>
<dbReference type="Gene3D" id="1.10.3210.10">
    <property type="entry name" value="Hypothetical protein af1432"/>
    <property type="match status" value="1"/>
</dbReference>
<dbReference type="InterPro" id="IPR000160">
    <property type="entry name" value="GGDEF_dom"/>
</dbReference>
<dbReference type="EMBL" id="FWWT01000008">
    <property type="protein sequence ID" value="SMB82971.1"/>
    <property type="molecule type" value="Genomic_DNA"/>
</dbReference>
<evidence type="ECO:0000313" key="4">
    <source>
        <dbReference type="EMBL" id="SMB82971.1"/>
    </source>
</evidence>
<dbReference type="InterPro" id="IPR035965">
    <property type="entry name" value="PAS-like_dom_sf"/>
</dbReference>
<dbReference type="SUPFAM" id="SSF55785">
    <property type="entry name" value="PYP-like sensor domain (PAS domain)"/>
    <property type="match status" value="2"/>
</dbReference>
<dbReference type="SMART" id="SM00267">
    <property type="entry name" value="GGDEF"/>
    <property type="match status" value="1"/>
</dbReference>
<dbReference type="Proteomes" id="UP000192731">
    <property type="component" value="Unassembled WGS sequence"/>
</dbReference>
<accession>A0A1W1UQ91</accession>
<sequence>MKKQRKSTYLKLKRALKEKEELLDLFFSQSQDGFFFMIIDEPVYWNDEVDKEKVMDYVFAHQRITKVNSAMLKQYGYTKDEFLGLTPNDLFAYNPNYGKELWVEFFDHGKVHFDTDERKKDGTQIWIEGDYTCLYDAQGRIIGHFGIQREVTEKKTMEKELKRIAESQALLLDNIDHHIWYLKSYDTYGLVNKAHANFYRLNIEKVENQSIYNFMSKKEADRCIESNKRVFKERKKICTEEELTNYKGKLRTFSIVKTPYIGKDGNVEYVICCAEDITERKQKEAQLKHLSLYDQLTGLYNRNYFEAQIKKLIDVNSHPISVISCDLDGLKIINDTIGHENGDKLLKICADILRKFLRTGDTLARTGGDEFSILLNKTTKRESEKIVSEIRNSVNYYNLKNQDLPLSLSLGTATTTISCKSLNDTLKKADEKMYHEKLIQKRSSRSQIIDSLMAALAEKDYITEGHSHRISEYCIEIGEKFNLASNIITNLNLLAQVHDLGKVGIPDSILLKAGPLTSEEWEIMKKHSEKGYRIAISSPDLAKIADLILKHHEKWDGTGYPLKIKGAKIPIECRILAVVDAFDAMTSNRPYNKPKSKSEAIKELKRCAGTQFDPDIVKLFLRILSNEKD</sequence>
<dbReference type="CDD" id="cd00130">
    <property type="entry name" value="PAS"/>
    <property type="match status" value="1"/>
</dbReference>
<evidence type="ECO:0000313" key="5">
    <source>
        <dbReference type="Proteomes" id="UP000192731"/>
    </source>
</evidence>
<evidence type="ECO:0000259" key="2">
    <source>
        <dbReference type="PROSITE" id="PS50887"/>
    </source>
</evidence>
<dbReference type="CDD" id="cd01949">
    <property type="entry name" value="GGDEF"/>
    <property type="match status" value="1"/>
</dbReference>
<dbReference type="OrthoDB" id="9798833at2"/>
<organism evidence="4 5">
    <name type="scientific">Desulfonispora thiosulfatigenes DSM 11270</name>
    <dbReference type="NCBI Taxonomy" id="656914"/>
    <lineage>
        <taxon>Bacteria</taxon>
        <taxon>Bacillati</taxon>
        <taxon>Bacillota</taxon>
        <taxon>Clostridia</taxon>
        <taxon>Eubacteriales</taxon>
        <taxon>Peptococcaceae</taxon>
        <taxon>Desulfonispora</taxon>
    </lineage>
</organism>
<dbReference type="InterPro" id="IPR000014">
    <property type="entry name" value="PAS"/>
</dbReference>
<keyword evidence="5" id="KW-1185">Reference proteome</keyword>
<dbReference type="InterPro" id="IPR029787">
    <property type="entry name" value="Nucleotide_cyclase"/>
</dbReference>
<dbReference type="PROSITE" id="PS50113">
    <property type="entry name" value="PAC"/>
    <property type="match status" value="2"/>
</dbReference>
<evidence type="ECO:0000259" key="3">
    <source>
        <dbReference type="PROSITE" id="PS51832"/>
    </source>
</evidence>
<gene>
    <name evidence="4" type="ORF">SAMN00017405_0989</name>
</gene>
<dbReference type="Pfam" id="PF00990">
    <property type="entry name" value="GGDEF"/>
    <property type="match status" value="1"/>
</dbReference>
<dbReference type="NCBIfam" id="TIGR00254">
    <property type="entry name" value="GGDEF"/>
    <property type="match status" value="1"/>
</dbReference>
<dbReference type="Gene3D" id="3.30.70.270">
    <property type="match status" value="1"/>
</dbReference>
<name>A0A1W1UQ91_DESTI</name>
<feature type="domain" description="HD-GYP" evidence="3">
    <location>
        <begin position="441"/>
        <end position="629"/>
    </location>
</feature>
<dbReference type="SUPFAM" id="SSF109604">
    <property type="entry name" value="HD-domain/PDEase-like"/>
    <property type="match status" value="1"/>
</dbReference>
<dbReference type="InterPro" id="IPR000700">
    <property type="entry name" value="PAS-assoc_C"/>
</dbReference>
<dbReference type="RefSeq" id="WP_084052235.1">
    <property type="nucleotide sequence ID" value="NZ_FWWT01000008.1"/>
</dbReference>
<dbReference type="PROSITE" id="PS51832">
    <property type="entry name" value="HD_GYP"/>
    <property type="match status" value="1"/>
</dbReference>
<dbReference type="InterPro" id="IPR001610">
    <property type="entry name" value="PAC"/>
</dbReference>
<dbReference type="STRING" id="656914.SAMN00017405_0989"/>
<dbReference type="InterPro" id="IPR003607">
    <property type="entry name" value="HD/PDEase_dom"/>
</dbReference>